<dbReference type="Pfam" id="PF07969">
    <property type="entry name" value="Amidohydro_3"/>
    <property type="match status" value="1"/>
</dbReference>
<evidence type="ECO:0000313" key="4">
    <source>
        <dbReference type="Proteomes" id="UP000245535"/>
    </source>
</evidence>
<evidence type="ECO:0000313" key="3">
    <source>
        <dbReference type="EMBL" id="PWJ42421.1"/>
    </source>
</evidence>
<dbReference type="InterPro" id="IPR013108">
    <property type="entry name" value="Amidohydro_3"/>
</dbReference>
<protein>
    <recommendedName>
        <fullName evidence="2">Amidohydrolase 3 domain-containing protein</fullName>
    </recommendedName>
</protein>
<dbReference type="PANTHER" id="PTHR22642:SF2">
    <property type="entry name" value="PROTEIN LONG AFTER FAR-RED 3"/>
    <property type="match status" value="1"/>
</dbReference>
<dbReference type="SUPFAM" id="SSF51338">
    <property type="entry name" value="Composite domain of metallo-dependent hydrolases"/>
    <property type="match status" value="1"/>
</dbReference>
<evidence type="ECO:0000256" key="1">
    <source>
        <dbReference type="SAM" id="SignalP"/>
    </source>
</evidence>
<dbReference type="Gene3D" id="3.20.20.140">
    <property type="entry name" value="Metal-dependent hydrolases"/>
    <property type="match status" value="1"/>
</dbReference>
<dbReference type="AlphaFoldDB" id="A0A315ZA58"/>
<gene>
    <name evidence="3" type="ORF">BC781_103673</name>
</gene>
<dbReference type="EMBL" id="QGDO01000003">
    <property type="protein sequence ID" value="PWJ42421.1"/>
    <property type="molecule type" value="Genomic_DNA"/>
</dbReference>
<reference evidence="3 4" key="1">
    <citation type="submission" date="2018-03" db="EMBL/GenBank/DDBJ databases">
        <title>Genomic Encyclopedia of Archaeal and Bacterial Type Strains, Phase II (KMG-II): from individual species to whole genera.</title>
        <authorList>
            <person name="Goeker M."/>
        </authorList>
    </citation>
    <scope>NUCLEOTIDE SEQUENCE [LARGE SCALE GENOMIC DNA]</scope>
    <source>
        <strain evidence="3 4">DSM 28229</strain>
    </source>
</reference>
<name>A0A315ZA58_SEDFL</name>
<organism evidence="3 4">
    <name type="scientific">Sediminitomix flava</name>
    <dbReference type="NCBI Taxonomy" id="379075"/>
    <lineage>
        <taxon>Bacteria</taxon>
        <taxon>Pseudomonadati</taxon>
        <taxon>Bacteroidota</taxon>
        <taxon>Cytophagia</taxon>
        <taxon>Cytophagales</taxon>
        <taxon>Flammeovirgaceae</taxon>
        <taxon>Sediminitomix</taxon>
    </lineage>
</organism>
<dbReference type="InterPro" id="IPR011059">
    <property type="entry name" value="Metal-dep_hydrolase_composite"/>
</dbReference>
<dbReference type="Gene3D" id="3.10.310.70">
    <property type="match status" value="1"/>
</dbReference>
<feature type="signal peptide" evidence="1">
    <location>
        <begin position="1"/>
        <end position="19"/>
    </location>
</feature>
<sequence length="585" mass="65606">MKKSILFFVVLFSMFSACSKSKESNKEADSESSKLQQTMFYGGDIITMEGEEPVYAEAIVQADGKILFVGSKAEALEKYEGKAEEIDLKGKTLLPAFLDGHGHIYNVGLVSMFANLLPPPDGPGTDVQAIVNTLNDFKETEKGKWAINKFGWIAGNGYDDSQLKEKDHPKAKDLDKVSEEYPILIIHQSGHLGVVNTKGLELMGWTSKDTPNPEEGKLRRNKDGTPNGVMEENAFFMALAKLFEKADEEVHAKAIALGQEQYAQNGYLTAQEGRTTPDQVRSIIKEVNADKLYIDVVSYPDMRMKGAYDIMNGDYYSHKHLYTKKFRIGGVKLTLDGSPQGKTAWLTQHYHKPPQGEGENYKGYPIMDDAKANQYLEDAFKNKWQIICHTNGDAAIDQYLNAIALAQEKYDYENHRSVIIHGQTIRKDQIERAAKMNVDASLFPMHTFYWGDWHVESVLGHPRADYISPCKDALTAGLNLTSHHDAPVTFPNSMRVLDATVNRVTRSGKILGPEQRLSAYEGLKTLTSWAAYQYFEEDRKGTLAKGKLADFVILDKNPLKVDPLNIHDIKIEESIKEGKTVYKSN</sequence>
<accession>A0A315ZA58</accession>
<feature type="domain" description="Amidohydrolase 3" evidence="2">
    <location>
        <begin position="84"/>
        <end position="582"/>
    </location>
</feature>
<dbReference type="GO" id="GO:0016810">
    <property type="term" value="F:hydrolase activity, acting on carbon-nitrogen (but not peptide) bonds"/>
    <property type="evidence" value="ECO:0007669"/>
    <property type="project" value="InterPro"/>
</dbReference>
<dbReference type="CDD" id="cd01300">
    <property type="entry name" value="YtcJ_like"/>
    <property type="match status" value="1"/>
</dbReference>
<evidence type="ECO:0000259" key="2">
    <source>
        <dbReference type="Pfam" id="PF07969"/>
    </source>
</evidence>
<dbReference type="PROSITE" id="PS51257">
    <property type="entry name" value="PROKAR_LIPOPROTEIN"/>
    <property type="match status" value="1"/>
</dbReference>
<dbReference type="InterPro" id="IPR033932">
    <property type="entry name" value="YtcJ-like"/>
</dbReference>
<dbReference type="InterPro" id="IPR032466">
    <property type="entry name" value="Metal_Hydrolase"/>
</dbReference>
<dbReference type="Proteomes" id="UP000245535">
    <property type="component" value="Unassembled WGS sequence"/>
</dbReference>
<keyword evidence="1" id="KW-0732">Signal</keyword>
<keyword evidence="4" id="KW-1185">Reference proteome</keyword>
<dbReference type="SUPFAM" id="SSF51556">
    <property type="entry name" value="Metallo-dependent hydrolases"/>
    <property type="match status" value="1"/>
</dbReference>
<dbReference type="PANTHER" id="PTHR22642">
    <property type="entry name" value="IMIDAZOLONEPROPIONASE"/>
    <property type="match status" value="1"/>
</dbReference>
<proteinExistence type="predicted"/>
<comment type="caution">
    <text evidence="3">The sequence shown here is derived from an EMBL/GenBank/DDBJ whole genome shotgun (WGS) entry which is preliminary data.</text>
</comment>
<feature type="chain" id="PRO_5016463193" description="Amidohydrolase 3 domain-containing protein" evidence="1">
    <location>
        <begin position="20"/>
        <end position="585"/>
    </location>
</feature>
<dbReference type="RefSeq" id="WP_211323830.1">
    <property type="nucleotide sequence ID" value="NZ_QGDO01000003.1"/>
</dbReference>
<dbReference type="Gene3D" id="2.30.40.10">
    <property type="entry name" value="Urease, subunit C, domain 1"/>
    <property type="match status" value="1"/>
</dbReference>